<protein>
    <submittedName>
        <fullName evidence="14">Penicillin-binding protein</fullName>
    </submittedName>
</protein>
<dbReference type="EMBL" id="SBLB01000002">
    <property type="protein sequence ID" value="RYC70451.1"/>
    <property type="molecule type" value="Genomic_DNA"/>
</dbReference>
<keyword evidence="2" id="KW-0997">Cell inner membrane</keyword>
<evidence type="ECO:0000256" key="10">
    <source>
        <dbReference type="ARBA" id="ARBA00023316"/>
    </source>
</evidence>
<evidence type="ECO:0000313" key="14">
    <source>
        <dbReference type="EMBL" id="RYC70451.1"/>
    </source>
</evidence>
<keyword evidence="10" id="KW-0961">Cell wall biogenesis/degradation</keyword>
<keyword evidence="5 12" id="KW-0812">Transmembrane</keyword>
<keyword evidence="9 12" id="KW-0472">Membrane</keyword>
<dbReference type="Proteomes" id="UP000290407">
    <property type="component" value="Unassembled WGS sequence"/>
</dbReference>
<sequence>MTYRQRKALRIVGWVFLGLFVVAGIGAGYAYSRRESLLQTALDRAVRKAKRDYNLNVRIGSARFTGLTSIAFTNISVVPEERDSLARIGTVALSVRFWPLLAGKIGLSAMTMDNGLIQVVKRDSLTNIDFLLRQKKRDSTETQTTRRTDLADVAENLIDNLLSKIPDNLSVRNVEFRGMDNNDTLSLLTQTATIRDEVVNSTLLLNRNLATWHITGTADPADREYNLALFAEGPGGRPKPLELPYIQKKYELKLQTDTVRFELRDVDRERGEFRLEGTGSVRNLRINHPAIARTDVLVPTASMKANVFVGENYVGIDSSSTLQLGQVSARPFVKYTLSPSKIYELQLHTDAMDAQAVFNSFPQGLFESLEGMQVTGKLKYDLAFQLDTSLPDSVKFNSGLTPQGFRILKMGRTDFAAINQPFVYTPYEQGKPMRPITVGPENPDYTPLNQIAPDLRNALLTSEDYNFFTHKGFNEKAFRVSIATNFKEKSFKRGASTVSMQLVKNAFLSRNKTLSRKVEEILIVWLIENERLIPKDRMYEVYLNIIEWGRNIYGIGEAARYYFGKSPAQLDLGESIFLAFVVPRPKRALDWFLPDGSLQVRNVRGYFRIIGRLMAKRGLTEPDSGAYGFYGVRLREGLRRQIAPVDSLYQPDSLMTDPMEGEVEESEGIDDFLRRIFRGRREDERRNESPPATVQPDAATGEVAPADTVKTRRQLRQERRERKRREREQRALEEGVN</sequence>
<keyword evidence="15" id="KW-1185">Reference proteome</keyword>
<dbReference type="AlphaFoldDB" id="A0A4Q2URI0"/>
<keyword evidence="1" id="KW-1003">Cell membrane</keyword>
<feature type="domain" description="Glycosyl transferase family 51" evidence="13">
    <location>
        <begin position="439"/>
        <end position="588"/>
    </location>
</feature>
<dbReference type="PANTHER" id="PTHR30400">
    <property type="entry name" value="MONOFUNCTIONAL BIOSYNTHETIC PEPTIDOGLYCAN TRANSGLYCOSYLASE"/>
    <property type="match status" value="1"/>
</dbReference>
<dbReference type="InterPro" id="IPR036950">
    <property type="entry name" value="PBP_transglycosylase"/>
</dbReference>
<name>A0A4Q2URI0_9BACT</name>
<reference evidence="14 15" key="1">
    <citation type="submission" date="2019-01" db="EMBL/GenBank/DDBJ databases">
        <title>Spirosoma flava sp. nov., a propanil-degrading bacterium isolated from herbicide-contaminated soil.</title>
        <authorList>
            <person name="Zhang L."/>
            <person name="Jiang J.-D."/>
        </authorList>
    </citation>
    <scope>NUCLEOTIDE SEQUENCE [LARGE SCALE GENOMIC DNA]</scope>
    <source>
        <strain evidence="14 15">TY50</strain>
    </source>
</reference>
<feature type="region of interest" description="Disordered" evidence="11">
    <location>
        <begin position="680"/>
        <end position="737"/>
    </location>
</feature>
<evidence type="ECO:0000256" key="4">
    <source>
        <dbReference type="ARBA" id="ARBA00022679"/>
    </source>
</evidence>
<keyword evidence="4" id="KW-0808">Transferase</keyword>
<gene>
    <name evidence="14" type="ORF">EQG79_11405</name>
</gene>
<comment type="caution">
    <text evidence="14">The sequence shown here is derived from an EMBL/GenBank/DDBJ whole genome shotgun (WGS) entry which is preliminary data.</text>
</comment>
<evidence type="ECO:0000256" key="6">
    <source>
        <dbReference type="ARBA" id="ARBA00022960"/>
    </source>
</evidence>
<proteinExistence type="predicted"/>
<dbReference type="SUPFAM" id="SSF53955">
    <property type="entry name" value="Lysozyme-like"/>
    <property type="match status" value="1"/>
</dbReference>
<evidence type="ECO:0000256" key="11">
    <source>
        <dbReference type="SAM" id="MobiDB-lite"/>
    </source>
</evidence>
<dbReference type="InterPro" id="IPR011812">
    <property type="entry name" value="Pep_trsgly"/>
</dbReference>
<dbReference type="Gene3D" id="1.10.3810.10">
    <property type="entry name" value="Biosynthetic peptidoglycan transglycosylase-like"/>
    <property type="match status" value="1"/>
</dbReference>
<dbReference type="GO" id="GO:0016763">
    <property type="term" value="F:pentosyltransferase activity"/>
    <property type="evidence" value="ECO:0007669"/>
    <property type="project" value="InterPro"/>
</dbReference>
<keyword evidence="8 12" id="KW-1133">Transmembrane helix</keyword>
<feature type="transmembrane region" description="Helical" evidence="12">
    <location>
        <begin position="12"/>
        <end position="31"/>
    </location>
</feature>
<evidence type="ECO:0000313" key="15">
    <source>
        <dbReference type="Proteomes" id="UP000290407"/>
    </source>
</evidence>
<dbReference type="Pfam" id="PF00912">
    <property type="entry name" value="Transgly"/>
    <property type="match status" value="1"/>
</dbReference>
<dbReference type="GO" id="GO:0009274">
    <property type="term" value="C:peptidoglycan-based cell wall"/>
    <property type="evidence" value="ECO:0007669"/>
    <property type="project" value="InterPro"/>
</dbReference>
<dbReference type="RefSeq" id="WP_129601523.1">
    <property type="nucleotide sequence ID" value="NZ_SBLB01000002.1"/>
</dbReference>
<keyword evidence="7" id="KW-0573">Peptidoglycan synthesis</keyword>
<dbReference type="PANTHER" id="PTHR30400:SF0">
    <property type="entry name" value="BIOSYNTHETIC PEPTIDOGLYCAN TRANSGLYCOSYLASE"/>
    <property type="match status" value="1"/>
</dbReference>
<keyword evidence="6" id="KW-0133">Cell shape</keyword>
<accession>A0A4Q2URI0</accession>
<dbReference type="GO" id="GO:0009252">
    <property type="term" value="P:peptidoglycan biosynthetic process"/>
    <property type="evidence" value="ECO:0007669"/>
    <property type="project" value="UniProtKB-KW"/>
</dbReference>
<evidence type="ECO:0000256" key="8">
    <source>
        <dbReference type="ARBA" id="ARBA00022989"/>
    </source>
</evidence>
<keyword evidence="3" id="KW-0328">Glycosyltransferase</keyword>
<evidence type="ECO:0000256" key="2">
    <source>
        <dbReference type="ARBA" id="ARBA00022519"/>
    </source>
</evidence>
<evidence type="ECO:0000256" key="9">
    <source>
        <dbReference type="ARBA" id="ARBA00023136"/>
    </source>
</evidence>
<dbReference type="GO" id="GO:0016020">
    <property type="term" value="C:membrane"/>
    <property type="evidence" value="ECO:0007669"/>
    <property type="project" value="InterPro"/>
</dbReference>
<dbReference type="GO" id="GO:0071555">
    <property type="term" value="P:cell wall organization"/>
    <property type="evidence" value="ECO:0007669"/>
    <property type="project" value="UniProtKB-KW"/>
</dbReference>
<dbReference type="InterPro" id="IPR001264">
    <property type="entry name" value="Glyco_trans_51"/>
</dbReference>
<dbReference type="GO" id="GO:0008360">
    <property type="term" value="P:regulation of cell shape"/>
    <property type="evidence" value="ECO:0007669"/>
    <property type="project" value="UniProtKB-KW"/>
</dbReference>
<dbReference type="InterPro" id="IPR023346">
    <property type="entry name" value="Lysozyme-like_dom_sf"/>
</dbReference>
<evidence type="ECO:0000256" key="3">
    <source>
        <dbReference type="ARBA" id="ARBA00022676"/>
    </source>
</evidence>
<organism evidence="14 15">
    <name type="scientific">Spirosoma sordidisoli</name>
    <dbReference type="NCBI Taxonomy" id="2502893"/>
    <lineage>
        <taxon>Bacteria</taxon>
        <taxon>Pseudomonadati</taxon>
        <taxon>Bacteroidota</taxon>
        <taxon>Cytophagia</taxon>
        <taxon>Cytophagales</taxon>
        <taxon>Cytophagaceae</taxon>
        <taxon>Spirosoma</taxon>
    </lineage>
</organism>
<evidence type="ECO:0000256" key="7">
    <source>
        <dbReference type="ARBA" id="ARBA00022984"/>
    </source>
</evidence>
<evidence type="ECO:0000259" key="13">
    <source>
        <dbReference type="Pfam" id="PF00912"/>
    </source>
</evidence>
<evidence type="ECO:0000256" key="5">
    <source>
        <dbReference type="ARBA" id="ARBA00022692"/>
    </source>
</evidence>
<evidence type="ECO:0000256" key="12">
    <source>
        <dbReference type="SAM" id="Phobius"/>
    </source>
</evidence>
<evidence type="ECO:0000256" key="1">
    <source>
        <dbReference type="ARBA" id="ARBA00022475"/>
    </source>
</evidence>
<feature type="compositionally biased region" description="Basic and acidic residues" evidence="11">
    <location>
        <begin position="715"/>
        <end position="737"/>
    </location>
</feature>